<accession>A0A917VYQ3</accession>
<dbReference type="AlphaFoldDB" id="A0A917VYQ3"/>
<evidence type="ECO:0000313" key="3">
    <source>
        <dbReference type="Proteomes" id="UP000613840"/>
    </source>
</evidence>
<dbReference type="Proteomes" id="UP000613840">
    <property type="component" value="Unassembled WGS sequence"/>
</dbReference>
<protein>
    <submittedName>
        <fullName evidence="2">Antibiotic biosynthesis monooxygenase</fullName>
    </submittedName>
</protein>
<dbReference type="InterPro" id="IPR050744">
    <property type="entry name" value="AI-2_Isomerase_LsrG"/>
</dbReference>
<gene>
    <name evidence="2" type="ORF">GCM10011575_00330</name>
</gene>
<dbReference type="SUPFAM" id="SSF54909">
    <property type="entry name" value="Dimeric alpha+beta barrel"/>
    <property type="match status" value="1"/>
</dbReference>
<reference evidence="2" key="1">
    <citation type="journal article" date="2014" name="Int. J. Syst. Evol. Microbiol.">
        <title>Complete genome sequence of Corynebacterium casei LMG S-19264T (=DSM 44701T), isolated from a smear-ripened cheese.</title>
        <authorList>
            <consortium name="US DOE Joint Genome Institute (JGI-PGF)"/>
            <person name="Walter F."/>
            <person name="Albersmeier A."/>
            <person name="Kalinowski J."/>
            <person name="Ruckert C."/>
        </authorList>
    </citation>
    <scope>NUCLEOTIDE SEQUENCE</scope>
    <source>
        <strain evidence="2">CGMCC 4.7306</strain>
    </source>
</reference>
<dbReference type="GO" id="GO:0004497">
    <property type="term" value="F:monooxygenase activity"/>
    <property type="evidence" value="ECO:0007669"/>
    <property type="project" value="UniProtKB-KW"/>
</dbReference>
<organism evidence="2 3">
    <name type="scientific">Microlunatus endophyticus</name>
    <dbReference type="NCBI Taxonomy" id="1716077"/>
    <lineage>
        <taxon>Bacteria</taxon>
        <taxon>Bacillati</taxon>
        <taxon>Actinomycetota</taxon>
        <taxon>Actinomycetes</taxon>
        <taxon>Propionibacteriales</taxon>
        <taxon>Propionibacteriaceae</taxon>
        <taxon>Microlunatus</taxon>
    </lineage>
</organism>
<dbReference type="Gene3D" id="3.30.70.100">
    <property type="match status" value="1"/>
</dbReference>
<evidence type="ECO:0000259" key="1">
    <source>
        <dbReference type="PROSITE" id="PS51725"/>
    </source>
</evidence>
<reference evidence="2" key="2">
    <citation type="submission" date="2020-09" db="EMBL/GenBank/DDBJ databases">
        <authorList>
            <person name="Sun Q."/>
            <person name="Zhou Y."/>
        </authorList>
    </citation>
    <scope>NUCLEOTIDE SEQUENCE</scope>
    <source>
        <strain evidence="2">CGMCC 4.7306</strain>
    </source>
</reference>
<proteinExistence type="predicted"/>
<dbReference type="Pfam" id="PF03992">
    <property type="entry name" value="ABM"/>
    <property type="match status" value="1"/>
</dbReference>
<keyword evidence="2" id="KW-0560">Oxidoreductase</keyword>
<dbReference type="InterPro" id="IPR011008">
    <property type="entry name" value="Dimeric_a/b-barrel"/>
</dbReference>
<feature type="domain" description="ABM" evidence="1">
    <location>
        <begin position="2"/>
        <end position="90"/>
    </location>
</feature>
<name>A0A917VYQ3_9ACTN</name>
<dbReference type="InterPro" id="IPR007138">
    <property type="entry name" value="ABM_dom"/>
</dbReference>
<keyword evidence="2" id="KW-0503">Monooxygenase</keyword>
<dbReference type="RefSeq" id="WP_188893164.1">
    <property type="nucleotide sequence ID" value="NZ_BMMZ01000001.1"/>
</dbReference>
<dbReference type="PANTHER" id="PTHR33336:SF3">
    <property type="entry name" value="ABM DOMAIN-CONTAINING PROTEIN"/>
    <property type="match status" value="1"/>
</dbReference>
<dbReference type="EMBL" id="BMMZ01000001">
    <property type="protein sequence ID" value="GGL46308.1"/>
    <property type="molecule type" value="Genomic_DNA"/>
</dbReference>
<keyword evidence="3" id="KW-1185">Reference proteome</keyword>
<comment type="caution">
    <text evidence="2">The sequence shown here is derived from an EMBL/GenBank/DDBJ whole genome shotgun (WGS) entry which is preliminary data.</text>
</comment>
<evidence type="ECO:0000313" key="2">
    <source>
        <dbReference type="EMBL" id="GGL46308.1"/>
    </source>
</evidence>
<dbReference type="PROSITE" id="PS51725">
    <property type="entry name" value="ABM"/>
    <property type="match status" value="1"/>
</dbReference>
<dbReference type="PANTHER" id="PTHR33336">
    <property type="entry name" value="QUINOL MONOOXYGENASE YGIN-RELATED"/>
    <property type="match status" value="1"/>
</dbReference>
<sequence>MILIVVKYTILPEYRDRWLPALDSFTRAVRAEPGNLWFDWSIDTEDPDRYVLVEGFADADAGAVHVATDHFKAAMELMPTMLAKTPEIINIEIPDRTGWSQMAELTVPDRR</sequence>